<feature type="compositionally biased region" description="Basic residues" evidence="1">
    <location>
        <begin position="40"/>
        <end position="49"/>
    </location>
</feature>
<feature type="compositionally biased region" description="Basic and acidic residues" evidence="1">
    <location>
        <begin position="86"/>
        <end position="112"/>
    </location>
</feature>
<keyword evidence="3" id="KW-1185">Reference proteome</keyword>
<organism evidence="2 3">
    <name type="scientific">Scomber scombrus</name>
    <name type="common">Atlantic mackerel</name>
    <name type="synonym">Scomber vernalis</name>
    <dbReference type="NCBI Taxonomy" id="13677"/>
    <lineage>
        <taxon>Eukaryota</taxon>
        <taxon>Metazoa</taxon>
        <taxon>Chordata</taxon>
        <taxon>Craniata</taxon>
        <taxon>Vertebrata</taxon>
        <taxon>Euteleostomi</taxon>
        <taxon>Actinopterygii</taxon>
        <taxon>Neopterygii</taxon>
        <taxon>Teleostei</taxon>
        <taxon>Neoteleostei</taxon>
        <taxon>Acanthomorphata</taxon>
        <taxon>Pelagiaria</taxon>
        <taxon>Scombriformes</taxon>
        <taxon>Scombridae</taxon>
        <taxon>Scomber</taxon>
    </lineage>
</organism>
<evidence type="ECO:0000313" key="3">
    <source>
        <dbReference type="Proteomes" id="UP001314229"/>
    </source>
</evidence>
<protein>
    <submittedName>
        <fullName evidence="2">Uncharacterized protein</fullName>
    </submittedName>
</protein>
<dbReference type="Proteomes" id="UP001314229">
    <property type="component" value="Unassembled WGS sequence"/>
</dbReference>
<comment type="caution">
    <text evidence="2">The sequence shown here is derived from an EMBL/GenBank/DDBJ whole genome shotgun (WGS) entry which is preliminary data.</text>
</comment>
<name>A0AAV1PYE6_SCOSC</name>
<evidence type="ECO:0000256" key="1">
    <source>
        <dbReference type="SAM" id="MobiDB-lite"/>
    </source>
</evidence>
<dbReference type="AlphaFoldDB" id="A0AAV1PYE6"/>
<dbReference type="EMBL" id="CAWUFR010000388">
    <property type="protein sequence ID" value="CAK6977077.1"/>
    <property type="molecule type" value="Genomic_DNA"/>
</dbReference>
<gene>
    <name evidence="2" type="ORF">FSCOSCO3_A035179</name>
</gene>
<sequence>MTSEGGGGAAATQGELSCGDHTASHRCFCFTRSPLPSSPPKKKPKRRERGGHSNRAVTPGLFSRTDYRLKARKRRIGAAPASPEEDNPKKTDSERRTYSETERKTSRGEEALKYSGGRVTLMFDLNICLEDKRLGSFSSL</sequence>
<proteinExistence type="predicted"/>
<accession>A0AAV1PYE6</accession>
<feature type="region of interest" description="Disordered" evidence="1">
    <location>
        <begin position="1"/>
        <end position="112"/>
    </location>
</feature>
<evidence type="ECO:0000313" key="2">
    <source>
        <dbReference type="EMBL" id="CAK6977077.1"/>
    </source>
</evidence>
<reference evidence="2 3" key="1">
    <citation type="submission" date="2024-01" db="EMBL/GenBank/DDBJ databases">
        <authorList>
            <person name="Alioto T."/>
            <person name="Alioto T."/>
            <person name="Gomez Garrido J."/>
        </authorList>
    </citation>
    <scope>NUCLEOTIDE SEQUENCE [LARGE SCALE GENOMIC DNA]</scope>
</reference>